<evidence type="ECO:0000256" key="1">
    <source>
        <dbReference type="SAM" id="SignalP"/>
    </source>
</evidence>
<sequence length="294" mass="29828">MTESGSRAAERGRRGVALAGLLAAAGALHAEPVAPPLTIGSVEAAHMAFCMSPEQVDALAATMAGGLLGTGADDSIKLLMRSMSKSVRDTGDRITAEAIAGDAGARAVFTRFLGECLLAGIPTAAQRRERALGWLREDAAGGTADAADTLAALVALGDLPGGASEVQRLLAARPSQAPAGAKTEAAVQSEAAQQHLALASALLRGAMSTFSSELGVNASDGTQLRFLYRPCPGSFESSAAQAAAPPQRAAGLARVTARLAQLPRTGLDCTDRALAAVVLPLSFTAPARPEPARR</sequence>
<keyword evidence="3" id="KW-1185">Reference proteome</keyword>
<organism evidence="2 3">
    <name type="scientific">Xanthomonas bonasiae</name>
    <dbReference type="NCBI Taxonomy" id="2810351"/>
    <lineage>
        <taxon>Bacteria</taxon>
        <taxon>Pseudomonadati</taxon>
        <taxon>Pseudomonadota</taxon>
        <taxon>Gammaproteobacteria</taxon>
        <taxon>Lysobacterales</taxon>
        <taxon>Lysobacteraceae</taxon>
        <taxon>Xanthomonas</taxon>
    </lineage>
</organism>
<accession>A0ABS3AYV8</accession>
<keyword evidence="1" id="KW-0732">Signal</keyword>
<reference evidence="2 3" key="1">
    <citation type="submission" date="2021-02" db="EMBL/GenBank/DDBJ databases">
        <title>Taxonomically Unique Crown Gall-Associated Xanthomonas Stains Have Deficiency in Virulence Repertories.</title>
        <authorList>
            <person name="Mafakheri H."/>
            <person name="Taghavi S.M."/>
            <person name="Dimkic I."/>
            <person name="Nemanja K."/>
            <person name="Osdaghi E."/>
        </authorList>
    </citation>
    <scope>NUCLEOTIDE SEQUENCE [LARGE SCALE GENOMIC DNA]</scope>
    <source>
        <strain evidence="2 3">FX4</strain>
    </source>
</reference>
<dbReference type="Proteomes" id="UP000695802">
    <property type="component" value="Unassembled WGS sequence"/>
</dbReference>
<dbReference type="EMBL" id="JAFIWB010000003">
    <property type="protein sequence ID" value="MBN6101539.1"/>
    <property type="molecule type" value="Genomic_DNA"/>
</dbReference>
<protein>
    <submittedName>
        <fullName evidence="2">Uncharacterized protein</fullName>
    </submittedName>
</protein>
<feature type="chain" id="PRO_5045323336" evidence="1">
    <location>
        <begin position="31"/>
        <end position="294"/>
    </location>
</feature>
<evidence type="ECO:0000313" key="2">
    <source>
        <dbReference type="EMBL" id="MBN6101539.1"/>
    </source>
</evidence>
<dbReference type="RefSeq" id="WP_206229025.1">
    <property type="nucleotide sequence ID" value="NZ_JAFIWB010000003.1"/>
</dbReference>
<feature type="signal peptide" evidence="1">
    <location>
        <begin position="1"/>
        <end position="30"/>
    </location>
</feature>
<evidence type="ECO:0000313" key="3">
    <source>
        <dbReference type="Proteomes" id="UP000695802"/>
    </source>
</evidence>
<proteinExistence type="predicted"/>
<name>A0ABS3AYV8_9XANT</name>
<gene>
    <name evidence="2" type="ORF">JR064_05110</name>
</gene>
<comment type="caution">
    <text evidence="2">The sequence shown here is derived from an EMBL/GenBank/DDBJ whole genome shotgun (WGS) entry which is preliminary data.</text>
</comment>